<feature type="transmembrane region" description="Helical" evidence="1">
    <location>
        <begin position="6"/>
        <end position="23"/>
    </location>
</feature>
<keyword evidence="1" id="KW-1133">Transmembrane helix</keyword>
<dbReference type="EMBL" id="AEEI01000004">
    <property type="protein sequence ID" value="EFM02995.1"/>
    <property type="molecule type" value="Genomic_DNA"/>
</dbReference>
<proteinExistence type="predicted"/>
<dbReference type="RefSeq" id="WP_006947818.1">
    <property type="nucleotide sequence ID" value="NZ_BAJI01000032.1"/>
</dbReference>
<dbReference type="Pfam" id="PF12669">
    <property type="entry name" value="FeoB_associated"/>
    <property type="match status" value="1"/>
</dbReference>
<dbReference type="BioCyc" id="PMAR862515-HMP:GMOO-142-MONOMER"/>
<accession>E0NPN6</accession>
<keyword evidence="3" id="KW-1185">Reference proteome</keyword>
<organism evidence="2 3">
    <name type="scientific">Hoylesella marshii DSM 16973 = JCM 13450</name>
    <dbReference type="NCBI Taxonomy" id="862515"/>
    <lineage>
        <taxon>Bacteria</taxon>
        <taxon>Pseudomonadati</taxon>
        <taxon>Bacteroidota</taxon>
        <taxon>Bacteroidia</taxon>
        <taxon>Bacteroidales</taxon>
        <taxon>Prevotellaceae</taxon>
        <taxon>Hoylesella</taxon>
    </lineage>
</organism>
<evidence type="ECO:0000256" key="1">
    <source>
        <dbReference type="SAM" id="Phobius"/>
    </source>
</evidence>
<sequence>MTQLVIVFIILALSVAYIGYKIYRTIRSGNQLHNGCEGCSLHRKGMKDDFLSAGKNVSRSKK</sequence>
<evidence type="ECO:0008006" key="4">
    <source>
        <dbReference type="Google" id="ProtNLM"/>
    </source>
</evidence>
<evidence type="ECO:0000313" key="3">
    <source>
        <dbReference type="Proteomes" id="UP000004394"/>
    </source>
</evidence>
<name>E0NPN6_9BACT</name>
<keyword evidence="1" id="KW-0812">Transmembrane</keyword>
<gene>
    <name evidence="2" type="ORF">HMPREF0658_0137</name>
</gene>
<dbReference type="Proteomes" id="UP000004394">
    <property type="component" value="Unassembled WGS sequence"/>
</dbReference>
<protein>
    <recommendedName>
        <fullName evidence="4">FeoB-associated Cys-rich membrane protein</fullName>
    </recommendedName>
</protein>
<comment type="caution">
    <text evidence="2">The sequence shown here is derived from an EMBL/GenBank/DDBJ whole genome shotgun (WGS) entry which is preliminary data.</text>
</comment>
<reference evidence="2" key="1">
    <citation type="submission" date="2010-07" db="EMBL/GenBank/DDBJ databases">
        <authorList>
            <person name="Muzny D."/>
            <person name="Qin X."/>
            <person name="Deng J."/>
            <person name="Jiang H."/>
            <person name="Liu Y."/>
            <person name="Qu J."/>
            <person name="Song X.-Z."/>
            <person name="Zhang L."/>
            <person name="Thornton R."/>
            <person name="Coyle M."/>
            <person name="Francisco L."/>
            <person name="Jackson L."/>
            <person name="Javaid M."/>
            <person name="Korchina V."/>
            <person name="Kovar C."/>
            <person name="Mata R."/>
            <person name="Mathew T."/>
            <person name="Ngo R."/>
            <person name="Nguyen L."/>
            <person name="Nguyen N."/>
            <person name="Okwuonu G."/>
            <person name="Ongeri F."/>
            <person name="Pham C."/>
            <person name="Simmons D."/>
            <person name="Wilczek-Boney K."/>
            <person name="Hale W."/>
            <person name="Jakkamsetti A."/>
            <person name="Pham P."/>
            <person name="Ruth R."/>
            <person name="San Lucas F."/>
            <person name="Warren J."/>
            <person name="Zhang J."/>
            <person name="Zhao Z."/>
            <person name="Zhou C."/>
            <person name="Zhu D."/>
            <person name="Lee S."/>
            <person name="Bess C."/>
            <person name="Blankenburg K."/>
            <person name="Forbes L."/>
            <person name="Fu Q."/>
            <person name="Gubbala S."/>
            <person name="Hirani K."/>
            <person name="Jayaseelan J.C."/>
            <person name="Lara F."/>
            <person name="Munidasa M."/>
            <person name="Palculict T."/>
            <person name="Patil S."/>
            <person name="Pu L.-L."/>
            <person name="Saada N."/>
            <person name="Tang L."/>
            <person name="Weissenberger G."/>
            <person name="Zhu Y."/>
            <person name="Hemphill L."/>
            <person name="Shang Y."/>
            <person name="Youmans B."/>
            <person name="Ayvaz T."/>
            <person name="Ross M."/>
            <person name="Santibanez J."/>
            <person name="Aqrawi P."/>
            <person name="Gross S."/>
            <person name="Joshi V."/>
            <person name="Fowler G."/>
            <person name="Nazareth L."/>
            <person name="Reid J."/>
            <person name="Worley K."/>
            <person name="Petrosino J."/>
            <person name="Highlander S."/>
            <person name="Gibbs R."/>
        </authorList>
    </citation>
    <scope>NUCLEOTIDE SEQUENCE [LARGE SCALE GENOMIC DNA]</scope>
    <source>
        <strain evidence="2">DSM 16973</strain>
    </source>
</reference>
<dbReference type="HOGENOM" id="CLU_201888_1_0_10"/>
<dbReference type="AlphaFoldDB" id="E0NPN6"/>
<keyword evidence="1" id="KW-0472">Membrane</keyword>
<evidence type="ECO:0000313" key="2">
    <source>
        <dbReference type="EMBL" id="EFM02995.1"/>
    </source>
</evidence>
<dbReference type="STRING" id="862515.HMPREF0658_0137"/>